<dbReference type="EMBL" id="PJRP01000014">
    <property type="protein sequence ID" value="PLP97963.1"/>
    <property type="molecule type" value="Genomic_DNA"/>
</dbReference>
<gene>
    <name evidence="1" type="ORF">CYJ10_24585</name>
</gene>
<evidence type="ECO:0000313" key="1">
    <source>
        <dbReference type="EMBL" id="PLP97963.1"/>
    </source>
</evidence>
<dbReference type="Proteomes" id="UP000234341">
    <property type="component" value="Unassembled WGS sequence"/>
</dbReference>
<proteinExistence type="predicted"/>
<name>A0A2N5C6X3_9BURK</name>
<reference evidence="1 2" key="1">
    <citation type="submission" date="2017-12" db="EMBL/GenBank/DDBJ databases">
        <title>Genome sequence of the active heterotrophic nitrifier-denitrifier, Cupriavidus pauculus UM1.</title>
        <authorList>
            <person name="Putonti C."/>
            <person name="Castignetti D."/>
        </authorList>
    </citation>
    <scope>NUCLEOTIDE SEQUENCE [LARGE SCALE GENOMIC DNA]</scope>
    <source>
        <strain evidence="1 2">UM1</strain>
    </source>
</reference>
<evidence type="ECO:0000313" key="2">
    <source>
        <dbReference type="Proteomes" id="UP000234341"/>
    </source>
</evidence>
<dbReference type="AlphaFoldDB" id="A0A2N5C6X3"/>
<accession>A0A2N5C6X3</accession>
<protein>
    <submittedName>
        <fullName evidence="1">Uncharacterized protein</fullName>
    </submittedName>
</protein>
<organism evidence="1 2">
    <name type="scientific">Cupriavidus pauculus</name>
    <dbReference type="NCBI Taxonomy" id="82633"/>
    <lineage>
        <taxon>Bacteria</taxon>
        <taxon>Pseudomonadati</taxon>
        <taxon>Pseudomonadota</taxon>
        <taxon>Betaproteobacteria</taxon>
        <taxon>Burkholderiales</taxon>
        <taxon>Burkholderiaceae</taxon>
        <taxon>Cupriavidus</taxon>
    </lineage>
</organism>
<comment type="caution">
    <text evidence="1">The sequence shown here is derived from an EMBL/GenBank/DDBJ whole genome shotgun (WGS) entry which is preliminary data.</text>
</comment>
<sequence>MHSHQRYVQISQSHDDNVRAVLERLRSVVDENPHGQAVEDDHMCFPTLHRRKRSSTALDVARVYSIAQR</sequence>